<feature type="compositionally biased region" description="Basic and acidic residues" evidence="1">
    <location>
        <begin position="163"/>
        <end position="202"/>
    </location>
</feature>
<feature type="region of interest" description="Disordered" evidence="1">
    <location>
        <begin position="1"/>
        <end position="26"/>
    </location>
</feature>
<protein>
    <recommendedName>
        <fullName evidence="2">DUF8035 domain-containing protein</fullName>
    </recommendedName>
</protein>
<evidence type="ECO:0000313" key="3">
    <source>
        <dbReference type="EMBL" id="RPA85687.1"/>
    </source>
</evidence>
<dbReference type="STRING" id="1160509.A0A3N4IJS2"/>
<evidence type="ECO:0000313" key="4">
    <source>
        <dbReference type="Proteomes" id="UP000275078"/>
    </source>
</evidence>
<name>A0A3N4IJS2_ASCIM</name>
<feature type="region of interest" description="Disordered" evidence="1">
    <location>
        <begin position="248"/>
        <end position="290"/>
    </location>
</feature>
<sequence>MPADPYIYEPAPPSPMLHYSPGGRRSPYVDSAYGAPPAPYAPGYGYDATPYLAPAGAGGIQRSQSARRYPPGAEYHMQAGARMEIATSGQRGRRARPNYYEYRGGGGGGGSYYGGSHRGGYDSRDNSLDRRAIVPRARSPKERYSGAGDDGDEIARHMQHMSLEMRRLEEEKSKLEAEKKKREDEEKAAAAAAERKKEMEKREKELELMIKLKLQQEELEKEQKKKEEEKKAAEEKKRIEQEAMRLFMQKKAEDDRMNQIRKQQEEARARAAKMEEERRKAEEERKKNTIDISRQTYTRFSKKHMAKEALQEKGLPFEEEVDHFIVKRWVDKEEQAALWARSKVIRDFHADYNAKFNAALEKAQVVRTAEGPMKFVSVNGGQPIAVPVEEKPKRRAPERQWGWGI</sequence>
<dbReference type="Proteomes" id="UP000275078">
    <property type="component" value="Unassembled WGS sequence"/>
</dbReference>
<dbReference type="InterPro" id="IPR058348">
    <property type="entry name" value="DUF8035"/>
</dbReference>
<evidence type="ECO:0000256" key="1">
    <source>
        <dbReference type="SAM" id="MobiDB-lite"/>
    </source>
</evidence>
<evidence type="ECO:0000259" key="2">
    <source>
        <dbReference type="Pfam" id="PF26118"/>
    </source>
</evidence>
<organism evidence="3 4">
    <name type="scientific">Ascobolus immersus RN42</name>
    <dbReference type="NCBI Taxonomy" id="1160509"/>
    <lineage>
        <taxon>Eukaryota</taxon>
        <taxon>Fungi</taxon>
        <taxon>Dikarya</taxon>
        <taxon>Ascomycota</taxon>
        <taxon>Pezizomycotina</taxon>
        <taxon>Pezizomycetes</taxon>
        <taxon>Pezizales</taxon>
        <taxon>Ascobolaceae</taxon>
        <taxon>Ascobolus</taxon>
    </lineage>
</organism>
<gene>
    <name evidence="3" type="ORF">BJ508DRAFT_411692</name>
</gene>
<reference evidence="3 4" key="1">
    <citation type="journal article" date="2018" name="Nat. Ecol. Evol.">
        <title>Pezizomycetes genomes reveal the molecular basis of ectomycorrhizal truffle lifestyle.</title>
        <authorList>
            <person name="Murat C."/>
            <person name="Payen T."/>
            <person name="Noel B."/>
            <person name="Kuo A."/>
            <person name="Morin E."/>
            <person name="Chen J."/>
            <person name="Kohler A."/>
            <person name="Krizsan K."/>
            <person name="Balestrini R."/>
            <person name="Da Silva C."/>
            <person name="Montanini B."/>
            <person name="Hainaut M."/>
            <person name="Levati E."/>
            <person name="Barry K.W."/>
            <person name="Belfiori B."/>
            <person name="Cichocki N."/>
            <person name="Clum A."/>
            <person name="Dockter R.B."/>
            <person name="Fauchery L."/>
            <person name="Guy J."/>
            <person name="Iotti M."/>
            <person name="Le Tacon F."/>
            <person name="Lindquist E.A."/>
            <person name="Lipzen A."/>
            <person name="Malagnac F."/>
            <person name="Mello A."/>
            <person name="Molinier V."/>
            <person name="Miyauchi S."/>
            <person name="Poulain J."/>
            <person name="Riccioni C."/>
            <person name="Rubini A."/>
            <person name="Sitrit Y."/>
            <person name="Splivallo R."/>
            <person name="Traeger S."/>
            <person name="Wang M."/>
            <person name="Zifcakova L."/>
            <person name="Wipf D."/>
            <person name="Zambonelli A."/>
            <person name="Paolocci F."/>
            <person name="Nowrousian M."/>
            <person name="Ottonello S."/>
            <person name="Baldrian P."/>
            <person name="Spatafora J.W."/>
            <person name="Henrissat B."/>
            <person name="Nagy L.G."/>
            <person name="Aury J.M."/>
            <person name="Wincker P."/>
            <person name="Grigoriev I.V."/>
            <person name="Bonfante P."/>
            <person name="Martin F.M."/>
        </authorList>
    </citation>
    <scope>NUCLEOTIDE SEQUENCE [LARGE SCALE GENOMIC DNA]</scope>
    <source>
        <strain evidence="3 4">RN42</strain>
    </source>
</reference>
<dbReference type="Pfam" id="PF26118">
    <property type="entry name" value="DUF8035"/>
    <property type="match status" value="1"/>
</dbReference>
<dbReference type="OrthoDB" id="5242628at2759"/>
<keyword evidence="4" id="KW-1185">Reference proteome</keyword>
<feature type="compositionally biased region" description="Basic and acidic residues" evidence="1">
    <location>
        <begin position="119"/>
        <end position="132"/>
    </location>
</feature>
<dbReference type="AlphaFoldDB" id="A0A3N4IJS2"/>
<dbReference type="EMBL" id="ML119652">
    <property type="protein sequence ID" value="RPA85687.1"/>
    <property type="molecule type" value="Genomic_DNA"/>
</dbReference>
<feature type="compositionally biased region" description="Basic and acidic residues" evidence="1">
    <location>
        <begin position="250"/>
        <end position="289"/>
    </location>
</feature>
<feature type="domain" description="DUF8035" evidence="2">
    <location>
        <begin position="295"/>
        <end position="346"/>
    </location>
</feature>
<accession>A0A3N4IJS2</accession>
<feature type="region of interest" description="Disordered" evidence="1">
    <location>
        <begin position="117"/>
        <end position="202"/>
    </location>
</feature>
<proteinExistence type="predicted"/>